<dbReference type="InterPro" id="IPR000073">
    <property type="entry name" value="AB_hydrolase_1"/>
</dbReference>
<dbReference type="OrthoDB" id="94039at2759"/>
<evidence type="ECO:0000256" key="1">
    <source>
        <dbReference type="ARBA" id="ARBA00022801"/>
    </source>
</evidence>
<proteinExistence type="predicted"/>
<feature type="domain" description="AB hydrolase-1" evidence="2">
    <location>
        <begin position="39"/>
        <end position="342"/>
    </location>
</feature>
<dbReference type="PANTHER" id="PTHR43798:SF31">
    <property type="entry name" value="AB HYDROLASE SUPERFAMILY PROTEIN YCLE"/>
    <property type="match status" value="1"/>
</dbReference>
<evidence type="ECO:0000313" key="4">
    <source>
        <dbReference type="Proteomes" id="UP001150266"/>
    </source>
</evidence>
<organism evidence="3 4">
    <name type="scientific">Lentinula aciculospora</name>
    <dbReference type="NCBI Taxonomy" id="153920"/>
    <lineage>
        <taxon>Eukaryota</taxon>
        <taxon>Fungi</taxon>
        <taxon>Dikarya</taxon>
        <taxon>Basidiomycota</taxon>
        <taxon>Agaricomycotina</taxon>
        <taxon>Agaricomycetes</taxon>
        <taxon>Agaricomycetidae</taxon>
        <taxon>Agaricales</taxon>
        <taxon>Marasmiineae</taxon>
        <taxon>Omphalotaceae</taxon>
        <taxon>Lentinula</taxon>
    </lineage>
</organism>
<keyword evidence="4" id="KW-1185">Reference proteome</keyword>
<dbReference type="InterPro" id="IPR050266">
    <property type="entry name" value="AB_hydrolase_sf"/>
</dbReference>
<reference evidence="3" key="1">
    <citation type="submission" date="2022-08" db="EMBL/GenBank/DDBJ databases">
        <title>A Global Phylogenomic Analysis of the Shiitake Genus Lentinula.</title>
        <authorList>
            <consortium name="DOE Joint Genome Institute"/>
            <person name="Sierra-Patev S."/>
            <person name="Min B."/>
            <person name="Naranjo-Ortiz M."/>
            <person name="Looney B."/>
            <person name="Konkel Z."/>
            <person name="Slot J.C."/>
            <person name="Sakamoto Y."/>
            <person name="Steenwyk J.L."/>
            <person name="Rokas A."/>
            <person name="Carro J."/>
            <person name="Camarero S."/>
            <person name="Ferreira P."/>
            <person name="Molpeceres G."/>
            <person name="Ruiz-Duenas F.J."/>
            <person name="Serrano A."/>
            <person name="Henrissat B."/>
            <person name="Drula E."/>
            <person name="Hughes K.W."/>
            <person name="Mata J.L."/>
            <person name="Ishikawa N.K."/>
            <person name="Vargas-Isla R."/>
            <person name="Ushijima S."/>
            <person name="Smith C.A."/>
            <person name="Ahrendt S."/>
            <person name="Andreopoulos W."/>
            <person name="He G."/>
            <person name="Labutti K."/>
            <person name="Lipzen A."/>
            <person name="Ng V."/>
            <person name="Riley R."/>
            <person name="Sandor L."/>
            <person name="Barry K."/>
            <person name="Martinez A.T."/>
            <person name="Xiao Y."/>
            <person name="Gibbons J.G."/>
            <person name="Terashima K."/>
            <person name="Grigoriev I.V."/>
            <person name="Hibbett D.S."/>
        </authorList>
    </citation>
    <scope>NUCLEOTIDE SEQUENCE</scope>
    <source>
        <strain evidence="3">JLM2183</strain>
    </source>
</reference>
<dbReference type="EMBL" id="JAOTPV010000010">
    <property type="protein sequence ID" value="KAJ4477253.1"/>
    <property type="molecule type" value="Genomic_DNA"/>
</dbReference>
<protein>
    <submittedName>
        <fullName evidence="3">Alpha/beta hydrolase fold-1</fullName>
    </submittedName>
</protein>
<dbReference type="GO" id="GO:0016787">
    <property type="term" value="F:hydrolase activity"/>
    <property type="evidence" value="ECO:0007669"/>
    <property type="project" value="UniProtKB-KW"/>
</dbReference>
<comment type="caution">
    <text evidence="3">The sequence shown here is derived from an EMBL/GenBank/DDBJ whole genome shotgun (WGS) entry which is preliminary data.</text>
</comment>
<dbReference type="SUPFAM" id="SSF53474">
    <property type="entry name" value="alpha/beta-Hydrolases"/>
    <property type="match status" value="1"/>
</dbReference>
<accession>A0A9W9AA23</accession>
<dbReference type="AlphaFoldDB" id="A0A9W9AA23"/>
<dbReference type="PANTHER" id="PTHR43798">
    <property type="entry name" value="MONOACYLGLYCEROL LIPASE"/>
    <property type="match status" value="1"/>
</dbReference>
<dbReference type="Pfam" id="PF12697">
    <property type="entry name" value="Abhydrolase_6"/>
    <property type="match status" value="1"/>
</dbReference>
<dbReference type="Proteomes" id="UP001150266">
    <property type="component" value="Unassembled WGS sequence"/>
</dbReference>
<keyword evidence="1 3" id="KW-0378">Hydrolase</keyword>
<sequence>MSSLIPSESYTFDPRPYYPMVSTLKRFRDPSWTENGLTLLFTHGTGFHKEQWEPTINDLLELIGKQVSNKIRIREIWTIDAPNHGDAALLNEKTLQYGYEPVFQWQEYARSIHAFLTGRGRTLLGNLNLDSEGKAIMANFDFSSHTIVGIGHSMGAISLLLSLDFAPSIESLFDSMILVEPMTMEPVAVAKSPAQKLASGSESRKDIWASAEEAYKMLKARRTWQVWDDRVLKIFVETGLRPLPTLDYPEIKDGVTLKCTRKQETAAYRDTHGWVTVYRGLKTYASRVRIHLYYGKINDYITGELKEDVIHNASGGSQNFASFGYIDGAGHTAPQHSPRGVAGKILEALKADAEARAGRDLTAKL</sequence>
<gene>
    <name evidence="3" type="ORF">J3R30DRAFT_193698</name>
</gene>
<evidence type="ECO:0000259" key="2">
    <source>
        <dbReference type="Pfam" id="PF12697"/>
    </source>
</evidence>
<dbReference type="Gene3D" id="3.40.50.1820">
    <property type="entry name" value="alpha/beta hydrolase"/>
    <property type="match status" value="1"/>
</dbReference>
<evidence type="ECO:0000313" key="3">
    <source>
        <dbReference type="EMBL" id="KAJ4477253.1"/>
    </source>
</evidence>
<name>A0A9W9AA23_9AGAR</name>
<dbReference type="InterPro" id="IPR029058">
    <property type="entry name" value="AB_hydrolase_fold"/>
</dbReference>
<dbReference type="GO" id="GO:0016020">
    <property type="term" value="C:membrane"/>
    <property type="evidence" value="ECO:0007669"/>
    <property type="project" value="TreeGrafter"/>
</dbReference>